<dbReference type="PIRSF" id="PIRSF009467">
    <property type="entry name" value="Ureas_acces_UreF"/>
    <property type="match status" value="1"/>
</dbReference>
<dbReference type="RefSeq" id="WP_408081591.1">
    <property type="nucleotide sequence ID" value="NZ_JBELQA010000005.1"/>
</dbReference>
<dbReference type="Pfam" id="PF01730">
    <property type="entry name" value="UreF"/>
    <property type="match status" value="1"/>
</dbReference>
<dbReference type="PANTHER" id="PTHR33620">
    <property type="entry name" value="UREASE ACCESSORY PROTEIN F"/>
    <property type="match status" value="1"/>
</dbReference>
<keyword evidence="2 3" id="KW-0143">Chaperone</keyword>
<organism evidence="4 5">
    <name type="scientific">Flavobacterium plantiphilum</name>
    <dbReference type="NCBI Taxonomy" id="3163297"/>
    <lineage>
        <taxon>Bacteria</taxon>
        <taxon>Pseudomonadati</taxon>
        <taxon>Bacteroidota</taxon>
        <taxon>Flavobacteriia</taxon>
        <taxon>Flavobacteriales</taxon>
        <taxon>Flavobacteriaceae</taxon>
        <taxon>Flavobacterium</taxon>
    </lineage>
</organism>
<evidence type="ECO:0000313" key="5">
    <source>
        <dbReference type="Proteomes" id="UP001629260"/>
    </source>
</evidence>
<keyword evidence="3" id="KW-0963">Cytoplasm</keyword>
<evidence type="ECO:0000256" key="2">
    <source>
        <dbReference type="ARBA" id="ARBA00023186"/>
    </source>
</evidence>
<dbReference type="InterPro" id="IPR002639">
    <property type="entry name" value="UreF"/>
</dbReference>
<dbReference type="Gene3D" id="1.10.4190.10">
    <property type="entry name" value="Urease accessory protein UreF"/>
    <property type="match status" value="1"/>
</dbReference>
<dbReference type="Proteomes" id="UP001629260">
    <property type="component" value="Unassembled WGS sequence"/>
</dbReference>
<comment type="function">
    <text evidence="3">Required for maturation of urease via the functional incorporation of the urease nickel metallocenter.</text>
</comment>
<comment type="caution">
    <text evidence="4">The sequence shown here is derived from an EMBL/GenBank/DDBJ whole genome shotgun (WGS) entry which is preliminary data.</text>
</comment>
<accession>A0ABW8XVG2</accession>
<keyword evidence="5" id="KW-1185">Reference proteome</keyword>
<keyword evidence="1 3" id="KW-0996">Nickel insertion</keyword>
<protein>
    <recommendedName>
        <fullName evidence="3">Urease accessory protein UreF</fullName>
    </recommendedName>
</protein>
<gene>
    <name evidence="3" type="primary">ureF</name>
    <name evidence="4" type="ORF">ABS764_09695</name>
</gene>
<reference evidence="4 5" key="1">
    <citation type="submission" date="2024-06" db="EMBL/GenBank/DDBJ databases">
        <authorList>
            <person name="Kaempfer P."/>
            <person name="Viver T."/>
        </authorList>
    </citation>
    <scope>NUCLEOTIDE SEQUENCE [LARGE SCALE GENOMIC DNA]</scope>
    <source>
        <strain evidence="4 5">ST-87</strain>
    </source>
</reference>
<name>A0ABW8XVG2_9FLAO</name>
<dbReference type="EMBL" id="JBELQA010000005">
    <property type="protein sequence ID" value="MFL9831120.1"/>
    <property type="molecule type" value="Genomic_DNA"/>
</dbReference>
<comment type="subunit">
    <text evidence="3">UreD, UreF and UreG form a complex that acts as a GTP-hydrolysis-dependent molecular chaperone, activating the urease apoprotein by helping to assemble the nickel containing metallocenter of UreC. The UreE protein probably delivers the nickel.</text>
</comment>
<dbReference type="HAMAP" id="MF_01385">
    <property type="entry name" value="UreF"/>
    <property type="match status" value="1"/>
</dbReference>
<comment type="similarity">
    <text evidence="3">Belongs to the UreF family.</text>
</comment>
<dbReference type="PANTHER" id="PTHR33620:SF1">
    <property type="entry name" value="UREASE ACCESSORY PROTEIN F"/>
    <property type="match status" value="1"/>
</dbReference>
<evidence type="ECO:0000256" key="1">
    <source>
        <dbReference type="ARBA" id="ARBA00022988"/>
    </source>
</evidence>
<sequence>MKSSLLHLLHLSDPTLPIGGFSHSYGLETYTQKEIVKSVESVRVFLTEILTHSILPNEASFISLVYDACEQKDWDKIIELDGLCHASKLPKEIRTASQKLGIRLTKIFNPLIETELIQELKLALKNKSINGHYCILYAIYAHELKIVKQEALEGFFYNTTIGYITNAVKLIPLSQDSGQVMLFELLPVLEKLTQKALQPNLDVLGMSATAFDIRAMEHENLYSRLYMS</sequence>
<proteinExistence type="inferred from homology"/>
<evidence type="ECO:0000313" key="4">
    <source>
        <dbReference type="EMBL" id="MFL9831120.1"/>
    </source>
</evidence>
<evidence type="ECO:0000256" key="3">
    <source>
        <dbReference type="HAMAP-Rule" id="MF_01385"/>
    </source>
</evidence>
<dbReference type="InterPro" id="IPR038277">
    <property type="entry name" value="UreF_sf"/>
</dbReference>
<comment type="subcellular location">
    <subcellularLocation>
        <location evidence="3">Cytoplasm</location>
    </subcellularLocation>
</comment>